<dbReference type="FunFam" id="3.40.1010.10:FF:000006">
    <property type="entry name" value="Siroheme synthase, putative"/>
    <property type="match status" value="1"/>
</dbReference>
<feature type="domain" description="Siroheme synthase central" evidence="10">
    <location>
        <begin position="147"/>
        <end position="173"/>
    </location>
</feature>
<protein>
    <recommendedName>
        <fullName evidence="1">precorrin-2 dehydrogenase</fullName>
        <ecNumber evidence="1">1.3.1.76</ecNumber>
    </recommendedName>
</protein>
<dbReference type="SUPFAM" id="SSF75615">
    <property type="entry name" value="Siroheme synthase middle domains-like"/>
    <property type="match status" value="1"/>
</dbReference>
<dbReference type="AlphaFoldDB" id="A0A9W9CSM7"/>
<dbReference type="GO" id="GO:0019354">
    <property type="term" value="P:siroheme biosynthetic process"/>
    <property type="evidence" value="ECO:0007669"/>
    <property type="project" value="InterPro"/>
</dbReference>
<dbReference type="Gene3D" id="3.40.50.720">
    <property type="entry name" value="NAD(P)-binding Rossmann-like Domain"/>
    <property type="match status" value="1"/>
</dbReference>
<gene>
    <name evidence="11" type="primary">MET1</name>
    <name evidence="11" type="ORF">N0V93_009246</name>
</gene>
<dbReference type="Proteomes" id="UP001140453">
    <property type="component" value="Unassembled WGS sequence"/>
</dbReference>
<dbReference type="InterPro" id="IPR028162">
    <property type="entry name" value="Met8_C"/>
</dbReference>
<dbReference type="EC" id="1.3.1.76" evidence="1"/>
<evidence type="ECO:0000256" key="4">
    <source>
        <dbReference type="ARBA" id="ARBA00022691"/>
    </source>
</evidence>
<dbReference type="SUPFAM" id="SSF53790">
    <property type="entry name" value="Tetrapyrrole methylase"/>
    <property type="match status" value="1"/>
</dbReference>
<dbReference type="Pfam" id="PF14824">
    <property type="entry name" value="Sirohm_synth_M"/>
    <property type="match status" value="1"/>
</dbReference>
<dbReference type="Gene3D" id="3.30.950.10">
    <property type="entry name" value="Methyltransferase, Cobalt-precorrin-4 Transmethylase, Domain 2"/>
    <property type="match status" value="1"/>
</dbReference>
<dbReference type="GO" id="GO:0032259">
    <property type="term" value="P:methylation"/>
    <property type="evidence" value="ECO:0007669"/>
    <property type="project" value="UniProtKB-KW"/>
</dbReference>
<dbReference type="Pfam" id="PF13241">
    <property type="entry name" value="NAD_binding_7"/>
    <property type="match status" value="1"/>
</dbReference>
<dbReference type="FunFam" id="3.40.50.720:FF:000504">
    <property type="entry name" value="Siroheme synthase, putative"/>
    <property type="match status" value="1"/>
</dbReference>
<dbReference type="PIRSF" id="PIRSF036555">
    <property type="entry name" value="SUMT_yeast"/>
    <property type="match status" value="1"/>
</dbReference>
<keyword evidence="12" id="KW-1185">Reference proteome</keyword>
<dbReference type="InterPro" id="IPR050161">
    <property type="entry name" value="Siro_Cobalamin_biosynth"/>
</dbReference>
<feature type="domain" description="Siroheme biosynthesis protein Met8 C-terminal" evidence="9">
    <location>
        <begin position="225"/>
        <end position="262"/>
    </location>
</feature>
<evidence type="ECO:0000313" key="12">
    <source>
        <dbReference type="Proteomes" id="UP001140453"/>
    </source>
</evidence>
<evidence type="ECO:0000256" key="7">
    <source>
        <dbReference type="ARBA" id="ARBA00023244"/>
    </source>
</evidence>
<proteinExistence type="predicted"/>
<dbReference type="InterPro" id="IPR014776">
    <property type="entry name" value="4pyrrole_Mease_sub2"/>
</dbReference>
<keyword evidence="2 11" id="KW-0489">Methyltransferase</keyword>
<reference evidence="11" key="1">
    <citation type="submission" date="2022-10" db="EMBL/GenBank/DDBJ databases">
        <title>Tapping the CABI collections for fungal endophytes: first genome assemblies for Collariella, Neodidymelliopsis, Ascochyta clinopodiicola, Didymella pomorum, Didymosphaeria variabile, Neocosmospora piperis and Neocucurbitaria cava.</title>
        <authorList>
            <person name="Hill R."/>
        </authorList>
    </citation>
    <scope>NUCLEOTIDE SEQUENCE</scope>
    <source>
        <strain evidence="11">IMI 355082</strain>
    </source>
</reference>
<keyword evidence="6" id="KW-0520">NAD</keyword>
<feature type="domain" description="Tetrapyrrole methylase" evidence="8">
    <location>
        <begin position="287"/>
        <end position="533"/>
    </location>
</feature>
<keyword evidence="3 11" id="KW-0808">Transferase</keyword>
<dbReference type="PANTHER" id="PTHR45790:SF6">
    <property type="entry name" value="UROPORPHYRINOGEN-III C-METHYLTRANSFERASE"/>
    <property type="match status" value="1"/>
</dbReference>
<dbReference type="PANTHER" id="PTHR45790">
    <property type="entry name" value="SIROHEME SYNTHASE-RELATED"/>
    <property type="match status" value="1"/>
</dbReference>
<dbReference type="GO" id="GO:0000103">
    <property type="term" value="P:sulfate assimilation"/>
    <property type="evidence" value="ECO:0007669"/>
    <property type="project" value="InterPro"/>
</dbReference>
<dbReference type="EMBL" id="JAPEVB010000006">
    <property type="protein sequence ID" value="KAJ4386351.1"/>
    <property type="molecule type" value="Genomic_DNA"/>
</dbReference>
<dbReference type="CDD" id="cd11642">
    <property type="entry name" value="SUMT"/>
    <property type="match status" value="1"/>
</dbReference>
<name>A0A9W9CSM7_9PEZI</name>
<evidence type="ECO:0000259" key="10">
    <source>
        <dbReference type="Pfam" id="PF14824"/>
    </source>
</evidence>
<dbReference type="GO" id="GO:0004851">
    <property type="term" value="F:uroporphyrin-III C-methyltransferase activity"/>
    <property type="evidence" value="ECO:0007669"/>
    <property type="project" value="InterPro"/>
</dbReference>
<dbReference type="InterPro" id="IPR012066">
    <property type="entry name" value="Met1_fungi"/>
</dbReference>
<dbReference type="InterPro" id="IPR014777">
    <property type="entry name" value="4pyrrole_Mease_sub1"/>
</dbReference>
<evidence type="ECO:0000256" key="2">
    <source>
        <dbReference type="ARBA" id="ARBA00022603"/>
    </source>
</evidence>
<dbReference type="Gene3D" id="3.40.1010.10">
    <property type="entry name" value="Cobalt-precorrin-4 Transmethylase, Domain 1"/>
    <property type="match status" value="1"/>
</dbReference>
<sequence length="593" mass="63284">MTAPTYHTSLLTATDCRGHVHLIVGSNSLAGKRCEQSLATGATPILIAPDTPSSAPLHYGLSKLIEAGSVTWLRQTFTHELLTTLGREDVNHVVDAVFITSTNLGSSDGKEVSAQEISSFCRSARIPINVTDSPALCTFSLLSTHTDGPLQIGITTNGRGCHLASRIRREVAASLPSNLGAACVRLGEVRRRIQEEDRLAHEALEEGLEQAASFNKLVTEEDLDAAKTRRMRWLSQVCEYWPLKRLAAISDQDVEVVLTSYPGTGAHDIASIGREPSGPAAVAKKGRIILAGSGPGHPDLLTRATHKAILSADIILADKLVPAGVLDLIPRRTPVSIARKFPGNADQAQEELLEQAFAGVQAGKTVLRLKQGDPFIYGRGGEEVAYFRARGLGDRVVVLPGITSALSAPLFVGVPPTQRDVADQVLVCTGTGKKGKPPSPPEYVGSRTCVFLMALHRIGGLVAELTKYTAQEELGQTSPTADEGKQAHAEGDIMQQATSKPTRALWPLTTPCAVIERASCPDQRVIRTTLQHVEQAIEEEGSRPPGLLVVGRACEALYTPETGRAWAVEEGFRGLDVEDFVAGAAREGMAALG</sequence>
<dbReference type="InterPro" id="IPR006366">
    <property type="entry name" value="CobA/CysG_C"/>
</dbReference>
<dbReference type="InterPro" id="IPR035996">
    <property type="entry name" value="4pyrrol_Methylase_sf"/>
</dbReference>
<evidence type="ECO:0000256" key="5">
    <source>
        <dbReference type="ARBA" id="ARBA00023002"/>
    </source>
</evidence>
<evidence type="ECO:0000259" key="8">
    <source>
        <dbReference type="Pfam" id="PF00590"/>
    </source>
</evidence>
<dbReference type="Pfam" id="PF14823">
    <property type="entry name" value="Sirohm_synth_C"/>
    <property type="match status" value="1"/>
</dbReference>
<evidence type="ECO:0000256" key="1">
    <source>
        <dbReference type="ARBA" id="ARBA00012400"/>
    </source>
</evidence>
<comment type="caution">
    <text evidence="11">The sequence shown here is derived from an EMBL/GenBank/DDBJ whole genome shotgun (WGS) entry which is preliminary data.</text>
</comment>
<dbReference type="InterPro" id="IPR028281">
    <property type="entry name" value="Sirohaem_synthase_central"/>
</dbReference>
<keyword evidence="7" id="KW-0627">Porphyrin biosynthesis</keyword>
<dbReference type="Pfam" id="PF00590">
    <property type="entry name" value="TP_methylase"/>
    <property type="match status" value="1"/>
</dbReference>
<evidence type="ECO:0000313" key="11">
    <source>
        <dbReference type="EMBL" id="KAJ4386351.1"/>
    </source>
</evidence>
<evidence type="ECO:0000256" key="3">
    <source>
        <dbReference type="ARBA" id="ARBA00022679"/>
    </source>
</evidence>
<keyword evidence="5" id="KW-0560">Oxidoreductase</keyword>
<keyword evidence="4" id="KW-0949">S-adenosyl-L-methionine</keyword>
<organism evidence="11 12">
    <name type="scientific">Gnomoniopsis smithogilvyi</name>
    <dbReference type="NCBI Taxonomy" id="1191159"/>
    <lineage>
        <taxon>Eukaryota</taxon>
        <taxon>Fungi</taxon>
        <taxon>Dikarya</taxon>
        <taxon>Ascomycota</taxon>
        <taxon>Pezizomycotina</taxon>
        <taxon>Sordariomycetes</taxon>
        <taxon>Sordariomycetidae</taxon>
        <taxon>Diaporthales</taxon>
        <taxon>Gnomoniaceae</taxon>
        <taxon>Gnomoniopsis</taxon>
    </lineage>
</organism>
<dbReference type="GO" id="GO:0043115">
    <property type="term" value="F:precorrin-2 dehydrogenase activity"/>
    <property type="evidence" value="ECO:0007669"/>
    <property type="project" value="UniProtKB-EC"/>
</dbReference>
<dbReference type="InterPro" id="IPR000878">
    <property type="entry name" value="4pyrrol_Mease"/>
</dbReference>
<accession>A0A9W9CSM7</accession>
<evidence type="ECO:0000259" key="9">
    <source>
        <dbReference type="Pfam" id="PF14823"/>
    </source>
</evidence>
<dbReference type="OrthoDB" id="508204at2759"/>
<evidence type="ECO:0000256" key="6">
    <source>
        <dbReference type="ARBA" id="ARBA00023027"/>
    </source>
</evidence>